<feature type="transmembrane region" description="Helical" evidence="12">
    <location>
        <begin position="98"/>
        <end position="116"/>
    </location>
</feature>
<comment type="caution">
    <text evidence="15">The sequence shown here is derived from an EMBL/GenBank/DDBJ whole genome shotgun (WGS) entry which is preliminary data.</text>
</comment>
<evidence type="ECO:0000256" key="6">
    <source>
        <dbReference type="ARBA" id="ARBA00022679"/>
    </source>
</evidence>
<dbReference type="PRINTS" id="PR00344">
    <property type="entry name" value="BCTRLSENSOR"/>
</dbReference>
<evidence type="ECO:0000313" key="16">
    <source>
        <dbReference type="Proteomes" id="UP000019483"/>
    </source>
</evidence>
<dbReference type="InterPro" id="IPR031621">
    <property type="entry name" value="HisKA_7TM"/>
</dbReference>
<dbReference type="Pfam" id="PF02518">
    <property type="entry name" value="HATPase_c"/>
    <property type="match status" value="1"/>
</dbReference>
<evidence type="ECO:0000259" key="14">
    <source>
        <dbReference type="PROSITE" id="PS50113"/>
    </source>
</evidence>
<sequence length="593" mass="66676">MYFNIYSIPLYVSCLIVCVLLYYIIKDYKSTPGSKYIGMLLSSIAFYSFFYAFEISSDTLPTLLFFYKLEYLGVAFIPLFFLLFIIDYSGRKNWFPKKLLVFFVSISTTTLLLVLTTEYHTLYHKVDYIQYGGLFPVLGYQPGIWYWVHFTYANFCIILGLSMLFSVLQGTLPVFRKQIMIVIVGSLMPFATLLIHLSGMSPWGIDPAPFSLTLSAIIIFIGFTRYKLFNLTPLARGLLFEHLPDSVVVFDKEQRIVDYNNSAMQKSNIGLKDVGMRVSELSEPWCGILNRKPDSSTTSIIEINETINEKLFWLNITFLPIHDKRGNTMGQMVIISDITQRKIAEEELRAATEKANYLAEKAESASTAKSAFLANMSHELRTPLNSIIGFSDILLENTFGPLNPKQTRYVGNVSRSGKHLLSVINDILDISKIEAGKMELTIEAISIMDAIDEVVGSCYSLASKKNIDLVKNVESKLQNIKVDKVKLEQILFNLVSNAIKFSDEGGVVNLNVKSGTSKVTFEVTDKGPGISNEDQNKLFTVFGQLDNAHNRKYEGTGLGLAIVKRLVEMHNGTVWVESEPGKGSTFGFDLPVE</sequence>
<organism evidence="15 16">
    <name type="scientific">Methanolobus tindarius DSM 2278</name>
    <dbReference type="NCBI Taxonomy" id="1090322"/>
    <lineage>
        <taxon>Archaea</taxon>
        <taxon>Methanobacteriati</taxon>
        <taxon>Methanobacteriota</taxon>
        <taxon>Stenosarchaea group</taxon>
        <taxon>Methanomicrobia</taxon>
        <taxon>Methanosarcinales</taxon>
        <taxon>Methanosarcinaceae</taxon>
        <taxon>Methanolobus</taxon>
    </lineage>
</organism>
<dbReference type="Pfam" id="PF16927">
    <property type="entry name" value="HisKA_7TM"/>
    <property type="match status" value="1"/>
</dbReference>
<dbReference type="STRING" id="1090322.MettiDRAFT_2723"/>
<keyword evidence="4" id="KW-1003">Cell membrane</keyword>
<evidence type="ECO:0000256" key="5">
    <source>
        <dbReference type="ARBA" id="ARBA00022553"/>
    </source>
</evidence>
<evidence type="ECO:0000256" key="3">
    <source>
        <dbReference type="ARBA" id="ARBA00012438"/>
    </source>
</evidence>
<keyword evidence="8" id="KW-0418">Kinase</keyword>
<comment type="catalytic activity">
    <reaction evidence="1">
        <text>ATP + protein L-histidine = ADP + protein N-phospho-L-histidine.</text>
        <dbReference type="EC" id="2.7.13.3"/>
    </reaction>
</comment>
<dbReference type="PROSITE" id="PS50113">
    <property type="entry name" value="PAC"/>
    <property type="match status" value="1"/>
</dbReference>
<keyword evidence="11 12" id="KW-0472">Membrane</keyword>
<evidence type="ECO:0000256" key="9">
    <source>
        <dbReference type="ARBA" id="ARBA00022840"/>
    </source>
</evidence>
<feature type="transmembrane region" description="Helical" evidence="12">
    <location>
        <begin position="36"/>
        <end position="53"/>
    </location>
</feature>
<dbReference type="Gene3D" id="3.30.565.10">
    <property type="entry name" value="Histidine kinase-like ATPase, C-terminal domain"/>
    <property type="match status" value="1"/>
</dbReference>
<evidence type="ECO:0000256" key="12">
    <source>
        <dbReference type="SAM" id="Phobius"/>
    </source>
</evidence>
<keyword evidence="12" id="KW-0812">Transmembrane</keyword>
<proteinExistence type="predicted"/>
<dbReference type="GO" id="GO:0005886">
    <property type="term" value="C:plasma membrane"/>
    <property type="evidence" value="ECO:0007669"/>
    <property type="project" value="UniProtKB-SubCell"/>
</dbReference>
<dbReference type="Proteomes" id="UP000019483">
    <property type="component" value="Unassembled WGS sequence"/>
</dbReference>
<keyword evidence="12" id="KW-1133">Transmembrane helix</keyword>
<dbReference type="SUPFAM" id="SSF55874">
    <property type="entry name" value="ATPase domain of HSP90 chaperone/DNA topoisomerase II/histidine kinase"/>
    <property type="match status" value="1"/>
</dbReference>
<comment type="subcellular location">
    <subcellularLocation>
        <location evidence="2">Cell membrane</location>
    </subcellularLocation>
</comment>
<dbReference type="InterPro" id="IPR003594">
    <property type="entry name" value="HATPase_dom"/>
</dbReference>
<evidence type="ECO:0000256" key="11">
    <source>
        <dbReference type="ARBA" id="ARBA00023136"/>
    </source>
</evidence>
<dbReference type="EC" id="2.7.13.3" evidence="3"/>
<dbReference type="CDD" id="cd16922">
    <property type="entry name" value="HATPase_EvgS-ArcB-TorS-like"/>
    <property type="match status" value="1"/>
</dbReference>
<keyword evidence="6" id="KW-0808">Transferase</keyword>
<dbReference type="PANTHER" id="PTHR43711:SF1">
    <property type="entry name" value="HISTIDINE KINASE 1"/>
    <property type="match status" value="1"/>
</dbReference>
<evidence type="ECO:0000313" key="15">
    <source>
        <dbReference type="EMBL" id="ETA69228.1"/>
    </source>
</evidence>
<evidence type="ECO:0000256" key="1">
    <source>
        <dbReference type="ARBA" id="ARBA00000085"/>
    </source>
</evidence>
<dbReference type="PANTHER" id="PTHR43711">
    <property type="entry name" value="TWO-COMPONENT HISTIDINE KINASE"/>
    <property type="match status" value="1"/>
</dbReference>
<dbReference type="GO" id="GO:0005524">
    <property type="term" value="F:ATP binding"/>
    <property type="evidence" value="ECO:0007669"/>
    <property type="project" value="UniProtKB-KW"/>
</dbReference>
<dbReference type="Gene3D" id="3.30.450.20">
    <property type="entry name" value="PAS domain"/>
    <property type="match status" value="1"/>
</dbReference>
<dbReference type="NCBIfam" id="TIGR00229">
    <property type="entry name" value="sensory_box"/>
    <property type="match status" value="1"/>
</dbReference>
<dbReference type="InterPro" id="IPR036890">
    <property type="entry name" value="HATPase_C_sf"/>
</dbReference>
<keyword evidence="7" id="KW-0547">Nucleotide-binding</keyword>
<reference evidence="15 16" key="1">
    <citation type="submission" date="2013-08" db="EMBL/GenBank/DDBJ databases">
        <authorList>
            <consortium name="DOE Joint Genome Institute"/>
            <person name="Eisen J."/>
            <person name="Huntemann M."/>
            <person name="Han J."/>
            <person name="Chen A."/>
            <person name="Kyrpides N."/>
            <person name="Mavromatis K."/>
            <person name="Markowitz V."/>
            <person name="Palaniappan K."/>
            <person name="Ivanova N."/>
            <person name="Schaumberg A."/>
            <person name="Pati A."/>
            <person name="Liolios K."/>
            <person name="Nordberg H.P."/>
            <person name="Cantor M.N."/>
            <person name="Hua S.X."/>
            <person name="Woyke T."/>
        </authorList>
    </citation>
    <scope>NUCLEOTIDE SEQUENCE [LARGE SCALE GENOMIC DNA]</scope>
    <source>
        <strain evidence="15 16">DSM 2278</strain>
    </source>
</reference>
<dbReference type="InterPro" id="IPR000014">
    <property type="entry name" value="PAS"/>
</dbReference>
<evidence type="ECO:0000256" key="4">
    <source>
        <dbReference type="ARBA" id="ARBA00022475"/>
    </source>
</evidence>
<dbReference type="GO" id="GO:0000155">
    <property type="term" value="F:phosphorelay sensor kinase activity"/>
    <property type="evidence" value="ECO:0007669"/>
    <property type="project" value="InterPro"/>
</dbReference>
<evidence type="ECO:0000256" key="10">
    <source>
        <dbReference type="ARBA" id="ARBA00023012"/>
    </source>
</evidence>
<name>W9DTU9_METTI</name>
<feature type="transmembrane region" description="Helical" evidence="12">
    <location>
        <begin position="179"/>
        <end position="198"/>
    </location>
</feature>
<dbReference type="Pfam" id="PF00512">
    <property type="entry name" value="HisKA"/>
    <property type="match status" value="1"/>
</dbReference>
<dbReference type="RefSeq" id="WP_023846360.1">
    <property type="nucleotide sequence ID" value="NZ_AZAJ01000001.1"/>
</dbReference>
<dbReference type="EMBL" id="AZAJ01000001">
    <property type="protein sequence ID" value="ETA69228.1"/>
    <property type="molecule type" value="Genomic_DNA"/>
</dbReference>
<dbReference type="InterPro" id="IPR005467">
    <property type="entry name" value="His_kinase_dom"/>
</dbReference>
<dbReference type="SUPFAM" id="SSF47384">
    <property type="entry name" value="Homodimeric domain of signal transducing histidine kinase"/>
    <property type="match status" value="1"/>
</dbReference>
<evidence type="ECO:0000256" key="8">
    <source>
        <dbReference type="ARBA" id="ARBA00022777"/>
    </source>
</evidence>
<dbReference type="SMART" id="SM00388">
    <property type="entry name" value="HisKA"/>
    <property type="match status" value="1"/>
</dbReference>
<dbReference type="SUPFAM" id="SSF55785">
    <property type="entry name" value="PYP-like sensor domain (PAS domain)"/>
    <property type="match status" value="1"/>
</dbReference>
<dbReference type="InterPro" id="IPR036097">
    <property type="entry name" value="HisK_dim/P_sf"/>
</dbReference>
<dbReference type="InterPro" id="IPR035965">
    <property type="entry name" value="PAS-like_dom_sf"/>
</dbReference>
<dbReference type="OrthoDB" id="342253at2157"/>
<keyword evidence="10" id="KW-0902">Two-component regulatory system</keyword>
<dbReference type="InterPro" id="IPR013656">
    <property type="entry name" value="PAS_4"/>
</dbReference>
<protein>
    <recommendedName>
        <fullName evidence="3">histidine kinase</fullName>
        <ecNumber evidence="3">2.7.13.3</ecNumber>
    </recommendedName>
</protein>
<keyword evidence="9" id="KW-0067">ATP-binding</keyword>
<evidence type="ECO:0000259" key="13">
    <source>
        <dbReference type="PROSITE" id="PS50109"/>
    </source>
</evidence>
<feature type="transmembrane region" description="Helical" evidence="12">
    <location>
        <begin position="6"/>
        <end position="24"/>
    </location>
</feature>
<dbReference type="FunFam" id="3.30.565.10:FF:000023">
    <property type="entry name" value="PAS domain-containing sensor histidine kinase"/>
    <property type="match status" value="1"/>
</dbReference>
<feature type="transmembrane region" description="Helical" evidence="12">
    <location>
        <begin position="210"/>
        <end position="228"/>
    </location>
</feature>
<feature type="domain" description="PAC" evidence="14">
    <location>
        <begin position="297"/>
        <end position="350"/>
    </location>
</feature>
<feature type="domain" description="Histidine kinase" evidence="13">
    <location>
        <begin position="375"/>
        <end position="593"/>
    </location>
</feature>
<keyword evidence="5" id="KW-0597">Phosphoprotein</keyword>
<dbReference type="InterPro" id="IPR000700">
    <property type="entry name" value="PAS-assoc_C"/>
</dbReference>
<dbReference type="PROSITE" id="PS50109">
    <property type="entry name" value="HIS_KIN"/>
    <property type="match status" value="1"/>
</dbReference>
<evidence type="ECO:0000256" key="7">
    <source>
        <dbReference type="ARBA" id="ARBA00022741"/>
    </source>
</evidence>
<evidence type="ECO:0000256" key="2">
    <source>
        <dbReference type="ARBA" id="ARBA00004236"/>
    </source>
</evidence>
<feature type="transmembrane region" description="Helical" evidence="12">
    <location>
        <begin position="65"/>
        <end position="86"/>
    </location>
</feature>
<dbReference type="InterPro" id="IPR004358">
    <property type="entry name" value="Sig_transdc_His_kin-like_C"/>
</dbReference>
<dbReference type="SMART" id="SM00387">
    <property type="entry name" value="HATPase_c"/>
    <property type="match status" value="1"/>
</dbReference>
<accession>W9DTU9</accession>
<dbReference type="FunFam" id="1.10.287.130:FF:000038">
    <property type="entry name" value="Sensory transduction histidine kinase"/>
    <property type="match status" value="1"/>
</dbReference>
<dbReference type="InterPro" id="IPR050736">
    <property type="entry name" value="Sensor_HK_Regulatory"/>
</dbReference>
<dbReference type="CDD" id="cd00082">
    <property type="entry name" value="HisKA"/>
    <property type="match status" value="1"/>
</dbReference>
<dbReference type="Gene3D" id="1.10.287.130">
    <property type="match status" value="1"/>
</dbReference>
<gene>
    <name evidence="15" type="ORF">MettiDRAFT_2723</name>
</gene>
<dbReference type="AlphaFoldDB" id="W9DTU9"/>
<dbReference type="InterPro" id="IPR003661">
    <property type="entry name" value="HisK_dim/P_dom"/>
</dbReference>
<feature type="transmembrane region" description="Helical" evidence="12">
    <location>
        <begin position="144"/>
        <end position="167"/>
    </location>
</feature>
<dbReference type="Pfam" id="PF08448">
    <property type="entry name" value="PAS_4"/>
    <property type="match status" value="1"/>
</dbReference>
<keyword evidence="16" id="KW-1185">Reference proteome</keyword>